<protein>
    <submittedName>
        <fullName evidence="2">OB-fold protein</fullName>
    </submittedName>
</protein>
<organism evidence="2 3">
    <name type="scientific">Youngiibacter multivorans</name>
    <dbReference type="NCBI Taxonomy" id="937251"/>
    <lineage>
        <taxon>Bacteria</taxon>
        <taxon>Bacillati</taxon>
        <taxon>Bacillota</taxon>
        <taxon>Clostridia</taxon>
        <taxon>Eubacteriales</taxon>
        <taxon>Clostridiaceae</taxon>
        <taxon>Youngiibacter</taxon>
    </lineage>
</organism>
<dbReference type="Proteomes" id="UP001519271">
    <property type="component" value="Unassembled WGS sequence"/>
</dbReference>
<dbReference type="Pfam" id="PF01796">
    <property type="entry name" value="OB_ChsH2_C"/>
    <property type="match status" value="1"/>
</dbReference>
<proteinExistence type="predicted"/>
<dbReference type="InterPro" id="IPR012340">
    <property type="entry name" value="NA-bd_OB-fold"/>
</dbReference>
<gene>
    <name evidence="2" type="ORF">J2Z34_003200</name>
</gene>
<dbReference type="EMBL" id="JAGGKC010000036">
    <property type="protein sequence ID" value="MBP1920685.1"/>
    <property type="molecule type" value="Genomic_DNA"/>
</dbReference>
<dbReference type="RefSeq" id="WP_209460847.1">
    <property type="nucleotide sequence ID" value="NZ_JAGGKC010000036.1"/>
</dbReference>
<dbReference type="SUPFAM" id="SSF50249">
    <property type="entry name" value="Nucleic acid-binding proteins"/>
    <property type="match status" value="1"/>
</dbReference>
<name>A0ABS4G800_9CLOT</name>
<comment type="caution">
    <text evidence="2">The sequence shown here is derived from an EMBL/GenBank/DDBJ whole genome shotgun (WGS) entry which is preliminary data.</text>
</comment>
<feature type="domain" description="ChsH2 C-terminal OB-fold" evidence="1">
    <location>
        <begin position="3"/>
        <end position="58"/>
    </location>
</feature>
<evidence type="ECO:0000259" key="1">
    <source>
        <dbReference type="Pfam" id="PF01796"/>
    </source>
</evidence>
<keyword evidence="3" id="KW-1185">Reference proteome</keyword>
<dbReference type="InterPro" id="IPR002878">
    <property type="entry name" value="ChsH2_C"/>
</dbReference>
<sequence>MDKKAVVYTYSVIFSASEDFKDMTPFALAIVDDGEEKFLTRLEGYETGMEIKVGMEVAFSRLDDNGKPLYKFI</sequence>
<accession>A0ABS4G800</accession>
<evidence type="ECO:0000313" key="2">
    <source>
        <dbReference type="EMBL" id="MBP1920685.1"/>
    </source>
</evidence>
<reference evidence="2 3" key="1">
    <citation type="submission" date="2021-03" db="EMBL/GenBank/DDBJ databases">
        <title>Genomic Encyclopedia of Type Strains, Phase IV (KMG-IV): sequencing the most valuable type-strain genomes for metagenomic binning, comparative biology and taxonomic classification.</title>
        <authorList>
            <person name="Goeker M."/>
        </authorList>
    </citation>
    <scope>NUCLEOTIDE SEQUENCE [LARGE SCALE GENOMIC DNA]</scope>
    <source>
        <strain evidence="2 3">DSM 6139</strain>
    </source>
</reference>
<evidence type="ECO:0000313" key="3">
    <source>
        <dbReference type="Proteomes" id="UP001519271"/>
    </source>
</evidence>